<feature type="compositionally biased region" description="Basic residues" evidence="1">
    <location>
        <begin position="122"/>
        <end position="137"/>
    </location>
</feature>
<feature type="region of interest" description="Disordered" evidence="1">
    <location>
        <begin position="97"/>
        <end position="139"/>
    </location>
</feature>
<dbReference type="Proteomes" id="UP000799766">
    <property type="component" value="Unassembled WGS sequence"/>
</dbReference>
<sequence length="320" mass="36557">MATEEPPYSPASEDTAMDDDLDLSIESSDSAEPSSEGGFTEQRDEPASSSLSPPGHFYKPFPLMSLPTELRLNIYRMALCRHKPLLLHVERKEDPLRDEALDEDSSSGSTTSEGDRSESSSQRRRRRRRHRRQRSRVTMRLPPRTELKEGLNTEPIVPNLLLASKTVLREARPTLYSDNTFVLKLDSALYSLSSLHQRSRSLIKHVRLTVPTHHDILEGFAELVRLGLRYCWGLRTFTIVLPYMFPDDGGISGSTNVYANAFHILRWLPQTCTVRLEGHAHKDIKKVVEENTKLAVELDEQAYQRRQHQMSDLQSQPPAW</sequence>
<dbReference type="InterPro" id="IPR056632">
    <property type="entry name" value="DUF7730"/>
</dbReference>
<keyword evidence="4" id="KW-1185">Reference proteome</keyword>
<proteinExistence type="predicted"/>
<feature type="domain" description="DUF7730" evidence="2">
    <location>
        <begin position="64"/>
        <end position="210"/>
    </location>
</feature>
<dbReference type="PANTHER" id="PTHR42085:SF7">
    <property type="entry name" value="F-BOX DOMAIN-CONTAINING PROTEIN"/>
    <property type="match status" value="1"/>
</dbReference>
<evidence type="ECO:0000256" key="1">
    <source>
        <dbReference type="SAM" id="MobiDB-lite"/>
    </source>
</evidence>
<dbReference type="AlphaFoldDB" id="A0A6A6P9I0"/>
<dbReference type="Pfam" id="PF24864">
    <property type="entry name" value="DUF7730"/>
    <property type="match status" value="1"/>
</dbReference>
<accession>A0A6A6P9I0</accession>
<reference evidence="3" key="1">
    <citation type="journal article" date="2020" name="Stud. Mycol.">
        <title>101 Dothideomycetes genomes: a test case for predicting lifestyles and emergence of pathogens.</title>
        <authorList>
            <person name="Haridas S."/>
            <person name="Albert R."/>
            <person name="Binder M."/>
            <person name="Bloem J."/>
            <person name="Labutti K."/>
            <person name="Salamov A."/>
            <person name="Andreopoulos B."/>
            <person name="Baker S."/>
            <person name="Barry K."/>
            <person name="Bills G."/>
            <person name="Bluhm B."/>
            <person name="Cannon C."/>
            <person name="Castanera R."/>
            <person name="Culley D."/>
            <person name="Daum C."/>
            <person name="Ezra D."/>
            <person name="Gonzalez J."/>
            <person name="Henrissat B."/>
            <person name="Kuo A."/>
            <person name="Liang C."/>
            <person name="Lipzen A."/>
            <person name="Lutzoni F."/>
            <person name="Magnuson J."/>
            <person name="Mondo S."/>
            <person name="Nolan M."/>
            <person name="Ohm R."/>
            <person name="Pangilinan J."/>
            <person name="Park H.-J."/>
            <person name="Ramirez L."/>
            <person name="Alfaro M."/>
            <person name="Sun H."/>
            <person name="Tritt A."/>
            <person name="Yoshinaga Y."/>
            <person name="Zwiers L.-H."/>
            <person name="Turgeon B."/>
            <person name="Goodwin S."/>
            <person name="Spatafora J."/>
            <person name="Crous P."/>
            <person name="Grigoriev I."/>
        </authorList>
    </citation>
    <scope>NUCLEOTIDE SEQUENCE</scope>
    <source>
        <strain evidence="3">ATCC 16933</strain>
    </source>
</reference>
<feature type="compositionally biased region" description="Low complexity" evidence="1">
    <location>
        <begin position="24"/>
        <end position="36"/>
    </location>
</feature>
<name>A0A6A6P9I0_9PEZI</name>
<organism evidence="3 4">
    <name type="scientific">Lineolata rhizophorae</name>
    <dbReference type="NCBI Taxonomy" id="578093"/>
    <lineage>
        <taxon>Eukaryota</taxon>
        <taxon>Fungi</taxon>
        <taxon>Dikarya</taxon>
        <taxon>Ascomycota</taxon>
        <taxon>Pezizomycotina</taxon>
        <taxon>Dothideomycetes</taxon>
        <taxon>Dothideomycetes incertae sedis</taxon>
        <taxon>Lineolatales</taxon>
        <taxon>Lineolataceae</taxon>
        <taxon>Lineolata</taxon>
    </lineage>
</organism>
<dbReference type="OrthoDB" id="2951834at2759"/>
<dbReference type="InterPro" id="IPR038883">
    <property type="entry name" value="AN11006-like"/>
</dbReference>
<evidence type="ECO:0000313" key="4">
    <source>
        <dbReference type="Proteomes" id="UP000799766"/>
    </source>
</evidence>
<protein>
    <recommendedName>
        <fullName evidence="2">DUF7730 domain-containing protein</fullName>
    </recommendedName>
</protein>
<evidence type="ECO:0000313" key="3">
    <source>
        <dbReference type="EMBL" id="KAF2460585.1"/>
    </source>
</evidence>
<dbReference type="PANTHER" id="PTHR42085">
    <property type="entry name" value="F-BOX DOMAIN-CONTAINING PROTEIN"/>
    <property type="match status" value="1"/>
</dbReference>
<feature type="region of interest" description="Disordered" evidence="1">
    <location>
        <begin position="1"/>
        <end position="54"/>
    </location>
</feature>
<evidence type="ECO:0000259" key="2">
    <source>
        <dbReference type="Pfam" id="PF24864"/>
    </source>
</evidence>
<dbReference type="EMBL" id="MU001673">
    <property type="protein sequence ID" value="KAF2460585.1"/>
    <property type="molecule type" value="Genomic_DNA"/>
</dbReference>
<gene>
    <name evidence="3" type="ORF">BDY21DRAFT_168185</name>
</gene>